<reference evidence="1 2" key="1">
    <citation type="submission" date="2015-04" db="EMBL/GenBank/DDBJ databases">
        <title>Whole genome shotgun sequence of Flavihumibacter petaseus NBRC 106054.</title>
        <authorList>
            <person name="Miyazawa S."/>
            <person name="Hosoyama A."/>
            <person name="Hashimoto M."/>
            <person name="Noguchi M."/>
            <person name="Tsuchikane K."/>
            <person name="Ohji S."/>
            <person name="Yamazoe A."/>
            <person name="Ichikawa N."/>
            <person name="Kimura A."/>
            <person name="Fujita N."/>
        </authorList>
    </citation>
    <scope>NUCLEOTIDE SEQUENCE [LARGE SCALE GENOMIC DNA]</scope>
    <source>
        <strain evidence="1 2">NBRC 106054</strain>
    </source>
</reference>
<sequence length="357" mass="37989">MNRLSWCIGVFAGIAALASCSKDDNPPAPPVPVAAGVYVLSEGVWNQNNTMLTYYDFSTQTAATDYYRTVNNSGLGDTGNDMLIYGSKLYIVMNVSSYIEVADAATATSLKKVEMKDGGTARSPRYAVPYKNKILISCFDGTVAVMDTASLTLEKFIPVGANPEQLLVDGDKLYVANSGSLNFVEPDSTISIIDLTTMTQTKKLVVGTAPAKLAIGKGKLFALCLGIYGTVPIKLVSVDLATQTLSDDLEINAGVVRFFDNKLLLTSGYGGAPKITVLNPDDLTTISDNFITDGTAVTTPYGLSINSEANEVFVTDAKDYTSGGAVFCFDKDGKKKYSFSVSPAISPNTVVPVKKLQ</sequence>
<dbReference type="Gene3D" id="2.130.10.10">
    <property type="entry name" value="YVTN repeat-like/Quinoprotein amine dehydrogenase"/>
    <property type="match status" value="1"/>
</dbReference>
<protein>
    <submittedName>
        <fullName evidence="1">Uncharacterized protein</fullName>
    </submittedName>
</protein>
<organism evidence="1 2">
    <name type="scientific">Flavihumibacter petaseus NBRC 106054</name>
    <dbReference type="NCBI Taxonomy" id="1220578"/>
    <lineage>
        <taxon>Bacteria</taxon>
        <taxon>Pseudomonadati</taxon>
        <taxon>Bacteroidota</taxon>
        <taxon>Chitinophagia</taxon>
        <taxon>Chitinophagales</taxon>
        <taxon>Chitinophagaceae</taxon>
        <taxon>Flavihumibacter</taxon>
    </lineage>
</organism>
<gene>
    <name evidence="1" type="ORF">FPE01S_04_03820</name>
</gene>
<dbReference type="InterPro" id="IPR011048">
    <property type="entry name" value="Haem_d1_sf"/>
</dbReference>
<dbReference type="InterPro" id="IPR031815">
    <property type="entry name" value="DUF5074"/>
</dbReference>
<dbReference type="InterPro" id="IPR015943">
    <property type="entry name" value="WD40/YVTN_repeat-like_dom_sf"/>
</dbReference>
<keyword evidence="2" id="KW-1185">Reference proteome</keyword>
<evidence type="ECO:0000313" key="2">
    <source>
        <dbReference type="Proteomes" id="UP000033121"/>
    </source>
</evidence>
<dbReference type="STRING" id="1220578.FPE01S_04_03820"/>
<evidence type="ECO:0000313" key="1">
    <source>
        <dbReference type="EMBL" id="GAO45139.1"/>
    </source>
</evidence>
<dbReference type="PROSITE" id="PS51257">
    <property type="entry name" value="PROKAR_LIPOPROTEIN"/>
    <property type="match status" value="1"/>
</dbReference>
<proteinExistence type="predicted"/>
<comment type="caution">
    <text evidence="1">The sequence shown here is derived from an EMBL/GenBank/DDBJ whole genome shotgun (WGS) entry which is preliminary data.</text>
</comment>
<dbReference type="PANTHER" id="PTHR47197">
    <property type="entry name" value="PROTEIN NIRF"/>
    <property type="match status" value="1"/>
</dbReference>
<dbReference type="SUPFAM" id="SSF51004">
    <property type="entry name" value="C-terminal (heme d1) domain of cytochrome cd1-nitrite reductase"/>
    <property type="match status" value="1"/>
</dbReference>
<dbReference type="Proteomes" id="UP000033121">
    <property type="component" value="Unassembled WGS sequence"/>
</dbReference>
<dbReference type="Pfam" id="PF16819">
    <property type="entry name" value="DUF5074"/>
    <property type="match status" value="1"/>
</dbReference>
<dbReference type="InterPro" id="IPR051200">
    <property type="entry name" value="Host-pathogen_enzymatic-act"/>
</dbReference>
<dbReference type="EMBL" id="BBWV01000004">
    <property type="protein sequence ID" value="GAO45139.1"/>
    <property type="molecule type" value="Genomic_DNA"/>
</dbReference>
<dbReference type="RefSeq" id="WP_052956077.1">
    <property type="nucleotide sequence ID" value="NZ_BBWV01000004.1"/>
</dbReference>
<dbReference type="PANTHER" id="PTHR47197:SF3">
    <property type="entry name" value="DIHYDRO-HEME D1 DEHYDROGENASE"/>
    <property type="match status" value="1"/>
</dbReference>
<dbReference type="OrthoDB" id="792648at2"/>
<accession>A0A0E9N5P3</accession>
<dbReference type="AlphaFoldDB" id="A0A0E9N5P3"/>
<name>A0A0E9N5P3_9BACT</name>